<name>A0A135LK29_PENPA</name>
<dbReference type="Gene3D" id="3.40.50.10810">
    <property type="entry name" value="Tandem AAA-ATPase domain"/>
    <property type="match status" value="1"/>
</dbReference>
<keyword evidence="6 9" id="KW-1133">Transmembrane helix</keyword>
<dbReference type="PROSITE" id="PS51192">
    <property type="entry name" value="HELICASE_ATP_BIND_1"/>
    <property type="match status" value="1"/>
</dbReference>
<dbReference type="InterPro" id="IPR000330">
    <property type="entry name" value="SNF2_N"/>
</dbReference>
<keyword evidence="5" id="KW-0067">ATP-binding</keyword>
<dbReference type="GO" id="GO:0007131">
    <property type="term" value="P:reciprocal meiotic recombination"/>
    <property type="evidence" value="ECO:0007669"/>
    <property type="project" value="TreeGrafter"/>
</dbReference>
<evidence type="ECO:0000256" key="7">
    <source>
        <dbReference type="ARBA" id="ARBA00023136"/>
    </source>
</evidence>
<dbReference type="Pfam" id="PF00271">
    <property type="entry name" value="Helicase_C"/>
    <property type="match status" value="1"/>
</dbReference>
<comment type="subcellular location">
    <subcellularLocation>
        <location evidence="1">Membrane</location>
        <topology evidence="1">Multi-pass membrane protein</topology>
    </subcellularLocation>
</comment>
<dbReference type="GO" id="GO:0016787">
    <property type="term" value="F:hydrolase activity"/>
    <property type="evidence" value="ECO:0007669"/>
    <property type="project" value="UniProtKB-KW"/>
</dbReference>
<accession>A0A135LK29</accession>
<keyword evidence="7 9" id="KW-0472">Membrane</keyword>
<dbReference type="RefSeq" id="XP_040647871.1">
    <property type="nucleotide sequence ID" value="XM_040790918.1"/>
</dbReference>
<feature type="compositionally biased region" description="Polar residues" evidence="8">
    <location>
        <begin position="625"/>
        <end position="634"/>
    </location>
</feature>
<sequence>MSGSVYSPEKEASYVPEKEITSPDYTHDGPVDGELVNASGHRQELQRNFGLISICAVAVTTGNTWIAQGGSVVVALTNGGIAGTIYEFIAVSVCYWLVAASIAELASGMPSASGVYHWATITAGSKYGRVCGFYAGWWNCLAWILGAASMSLILAQQTVAMYALMHPGFTPSRWNVFVSFLLCTWTCCCIVLFMNRFLPYIGNLGMFFILAGVFVTIVVCAVMPHVNGSGYATDKLVWETWENGTGYAQQGFVFVAGMLNGAYSVGTPDCSSHLAEEIPKPSRNIPKAILAQMAVGFVTGICYMIAIFYAINDLDAVRDPSTFFPLAEIYRQATGSHAGALGLLVVAFLPTFITACGCYITAGRTLWTISRDGATPFAGWLGRISLKFKNPFNATLACCGVITVLACIYLGSTTAFSAFVGCFVQLSSLSYFMAIFPHILTRRSSFVPGYFFMNNKIGYVVNSLACAYIIAFAIIFCFPYALPTDAASMNYASLMTGGLSIFVTIWWFIHKDSYVGPKHVPLTDKALADDARTVLNKSDLLSHVTTRPAPVSRPPPQHNLDQEIKTSAAMVFKPFKSPLIRNPAAVSTEIPDEPSRPTKKPRLEDEPAPKNVQSTPIASRKPLLQASNKGSDGTSTKDDISGERYFNVLWRKPSAKKHKTWDGDGILSTRGEFVYLRDIAGKEMGRKMHEARLEPGTTLSISGKEVEIDSEMSHKEYLSGRMFLEGTKATPTSTPDPVPKPKKEVPTARKKGEVRKPTAAERTESLKRSLALVTNPNANPGNAPAAFAAYKAPLLVNTVVPKAAGKVIPRHDPKAVGALVMPRPKSVPKGRQVVDVVVDPILTKNLRPHQREGVQFLYECVMGMRSFNGEGAILADDMGLGKTLQTIALLWTLLKQNPVFEAPPVIKKALIVCPVTLINNWRKEFRKWLGNERIGVFVFDDKSKRLTDFTKGRSYSIMIVGYEKLRTVQEALANSSGVDIIIADEGHRLKTLQNKSGLAIQSLSAVKRVILSGTPIQNDLREFFAAVDLVNPGLLGSFKSFIREFETPIVRSRQPEATRKEIEKGESRGEELRELTSKFMLRRTADILAKYLPPKSEYVLFCKPTRPQANIYKAVLASSVFQSAMGNAESALQLITILKKLSNSPSLLTAKNNDDTPNETMAALIASIPQPLHRHLSPSSSAKIRVLDQLLDTMRSKTDEKIVLVSNYTSTLSLLATLLTSLGLPYLRLDGSTPAQKRQGLVDDFNRLPASSCFAFLLSAKAGGTGLNLIGASRLVLFDVDWNPATDIQAMARIHRDGQKHPCRIYRILLKGSLEEKIWQRQVTKLGLADSVMQEKSNGGAQFSAAELRDLFKLDEDRACQTHELLGCRCGGRGVQADPEGSSSGTVTPATVDGEGGSEVDDLSDPPSDLDEDVDYDSDESLPKPHTLVKASEVDMEKQEQAIRDGTYRAKIAGKGKKGTKAKEGEPRSKKDTMHQSLAQYAHVDPTLLAVKSDSNAGAGPEDLELEAAIDDDVLVSMLKDECNLIGYVFKKTNGAEMRT</sequence>
<feature type="domain" description="Helicase ATP-binding" evidence="10">
    <location>
        <begin position="863"/>
        <end position="1033"/>
    </location>
</feature>
<dbReference type="InterPro" id="IPR049730">
    <property type="entry name" value="SNF2/RAD54-like_C"/>
</dbReference>
<dbReference type="Gene3D" id="1.20.1740.10">
    <property type="entry name" value="Amino acid/polyamine transporter I"/>
    <property type="match status" value="1"/>
</dbReference>
<dbReference type="OrthoDB" id="413460at2759"/>
<dbReference type="InterPro" id="IPR050496">
    <property type="entry name" value="SNF2_RAD54_helicase_repair"/>
</dbReference>
<evidence type="ECO:0000256" key="6">
    <source>
        <dbReference type="ARBA" id="ARBA00022989"/>
    </source>
</evidence>
<dbReference type="InterPro" id="IPR001650">
    <property type="entry name" value="Helicase_C-like"/>
</dbReference>
<dbReference type="GeneID" id="63706218"/>
<feature type="transmembrane region" description="Helical" evidence="9">
    <location>
        <begin position="200"/>
        <end position="222"/>
    </location>
</feature>
<dbReference type="GO" id="GO:0022857">
    <property type="term" value="F:transmembrane transporter activity"/>
    <property type="evidence" value="ECO:0007669"/>
    <property type="project" value="InterPro"/>
</dbReference>
<dbReference type="Gene3D" id="1.20.120.850">
    <property type="entry name" value="SWI2/SNF2 ATPases, N-terminal domain"/>
    <property type="match status" value="1"/>
</dbReference>
<evidence type="ECO:0000313" key="12">
    <source>
        <dbReference type="EMBL" id="KXG49335.1"/>
    </source>
</evidence>
<keyword evidence="3" id="KW-0547">Nucleotide-binding</keyword>
<keyword evidence="13" id="KW-1185">Reference proteome</keyword>
<dbReference type="Pfam" id="PF00176">
    <property type="entry name" value="SNF2-rel_dom"/>
    <property type="match status" value="1"/>
</dbReference>
<proteinExistence type="predicted"/>
<feature type="compositionally biased region" description="Acidic residues" evidence="8">
    <location>
        <begin position="1396"/>
        <end position="1420"/>
    </location>
</feature>
<dbReference type="EMBL" id="LHQR01000065">
    <property type="protein sequence ID" value="KXG49335.1"/>
    <property type="molecule type" value="Genomic_DNA"/>
</dbReference>
<feature type="transmembrane region" description="Helical" evidence="9">
    <location>
        <begin position="80"/>
        <end position="103"/>
    </location>
</feature>
<evidence type="ECO:0000256" key="8">
    <source>
        <dbReference type="SAM" id="MobiDB-lite"/>
    </source>
</evidence>
<feature type="region of interest" description="Disordered" evidence="8">
    <location>
        <begin position="583"/>
        <end position="640"/>
    </location>
</feature>
<feature type="region of interest" description="Disordered" evidence="8">
    <location>
        <begin position="1"/>
        <end position="27"/>
    </location>
</feature>
<dbReference type="SMART" id="SM00487">
    <property type="entry name" value="DEXDc"/>
    <property type="match status" value="1"/>
</dbReference>
<reference evidence="12 13" key="1">
    <citation type="journal article" date="2016" name="BMC Genomics">
        <title>Genome sequencing and secondary metabolism of the postharvest pathogen Penicillium griseofulvum.</title>
        <authorList>
            <person name="Banani H."/>
            <person name="Marcet-Houben M."/>
            <person name="Ballester A.R."/>
            <person name="Abbruscato P."/>
            <person name="Gonzalez-Candelas L."/>
            <person name="Gabaldon T."/>
            <person name="Spadaro D."/>
        </authorList>
    </citation>
    <scope>NUCLEOTIDE SEQUENCE [LARGE SCALE GENOMIC DNA]</scope>
    <source>
        <strain evidence="12 13">PG3</strain>
    </source>
</reference>
<dbReference type="PANTHER" id="PTHR45629">
    <property type="entry name" value="SNF2/RAD54 FAMILY MEMBER"/>
    <property type="match status" value="1"/>
</dbReference>
<feature type="compositionally biased region" description="Basic and acidic residues" evidence="8">
    <location>
        <begin position="593"/>
        <end position="608"/>
    </location>
</feature>
<gene>
    <name evidence="12" type="ORF">PGRI_032050</name>
</gene>
<evidence type="ECO:0000256" key="3">
    <source>
        <dbReference type="ARBA" id="ARBA00022741"/>
    </source>
</evidence>
<feature type="transmembrane region" description="Helical" evidence="9">
    <location>
        <begin position="340"/>
        <end position="362"/>
    </location>
</feature>
<dbReference type="PROSITE" id="PS51194">
    <property type="entry name" value="HELICASE_CTER"/>
    <property type="match status" value="1"/>
</dbReference>
<dbReference type="GO" id="GO:0005634">
    <property type="term" value="C:nucleus"/>
    <property type="evidence" value="ECO:0007669"/>
    <property type="project" value="TreeGrafter"/>
</dbReference>
<dbReference type="InterPro" id="IPR002293">
    <property type="entry name" value="AA/rel_permease1"/>
</dbReference>
<feature type="region of interest" description="Disordered" evidence="8">
    <location>
        <begin position="726"/>
        <end position="763"/>
    </location>
</feature>
<feature type="compositionally biased region" description="Basic and acidic residues" evidence="8">
    <location>
        <begin position="739"/>
        <end position="763"/>
    </location>
</feature>
<feature type="transmembrane region" description="Helical" evidence="9">
    <location>
        <begin position="418"/>
        <end position="436"/>
    </location>
</feature>
<organism evidence="12 13">
    <name type="scientific">Penicillium patulum</name>
    <name type="common">Penicillium griseofulvum</name>
    <dbReference type="NCBI Taxonomy" id="5078"/>
    <lineage>
        <taxon>Eukaryota</taxon>
        <taxon>Fungi</taxon>
        <taxon>Dikarya</taxon>
        <taxon>Ascomycota</taxon>
        <taxon>Pezizomycotina</taxon>
        <taxon>Eurotiomycetes</taxon>
        <taxon>Eurotiomycetidae</taxon>
        <taxon>Eurotiales</taxon>
        <taxon>Aspergillaceae</taxon>
        <taxon>Penicillium</taxon>
    </lineage>
</organism>
<feature type="transmembrane region" description="Helical" evidence="9">
    <location>
        <begin position="289"/>
        <end position="311"/>
    </location>
</feature>
<dbReference type="SUPFAM" id="SSF52540">
    <property type="entry name" value="P-loop containing nucleoside triphosphate hydrolases"/>
    <property type="match status" value="2"/>
</dbReference>
<dbReference type="CDD" id="cd18793">
    <property type="entry name" value="SF2_C_SNF"/>
    <property type="match status" value="1"/>
</dbReference>
<dbReference type="GO" id="GO:0015616">
    <property type="term" value="F:DNA translocase activity"/>
    <property type="evidence" value="ECO:0007669"/>
    <property type="project" value="TreeGrafter"/>
</dbReference>
<dbReference type="PANTHER" id="PTHR45629:SF7">
    <property type="entry name" value="DNA EXCISION REPAIR PROTEIN ERCC-6-RELATED"/>
    <property type="match status" value="1"/>
</dbReference>
<dbReference type="GO" id="GO:0016020">
    <property type="term" value="C:membrane"/>
    <property type="evidence" value="ECO:0007669"/>
    <property type="project" value="UniProtKB-SubCell"/>
</dbReference>
<feature type="transmembrane region" description="Helical" evidence="9">
    <location>
        <begin position="49"/>
        <end position="68"/>
    </location>
</feature>
<dbReference type="GO" id="GO:0005524">
    <property type="term" value="F:ATP binding"/>
    <property type="evidence" value="ECO:0007669"/>
    <property type="project" value="InterPro"/>
</dbReference>
<feature type="region of interest" description="Disordered" evidence="8">
    <location>
        <begin position="1371"/>
        <end position="1424"/>
    </location>
</feature>
<dbReference type="SMART" id="SM00490">
    <property type="entry name" value="HELICc"/>
    <property type="match status" value="1"/>
</dbReference>
<evidence type="ECO:0000256" key="9">
    <source>
        <dbReference type="SAM" id="Phobius"/>
    </source>
</evidence>
<dbReference type="GO" id="GO:0000724">
    <property type="term" value="P:double-strand break repair via homologous recombination"/>
    <property type="evidence" value="ECO:0007669"/>
    <property type="project" value="TreeGrafter"/>
</dbReference>
<feature type="region of interest" description="Disordered" evidence="8">
    <location>
        <begin position="1454"/>
        <end position="1474"/>
    </location>
</feature>
<dbReference type="InterPro" id="IPR027417">
    <property type="entry name" value="P-loop_NTPase"/>
</dbReference>
<dbReference type="Proteomes" id="UP000070168">
    <property type="component" value="Unassembled WGS sequence"/>
</dbReference>
<feature type="transmembrane region" description="Helical" evidence="9">
    <location>
        <begin position="488"/>
        <end position="509"/>
    </location>
</feature>
<feature type="compositionally biased region" description="Basic and acidic residues" evidence="8">
    <location>
        <begin position="8"/>
        <end position="27"/>
    </location>
</feature>
<evidence type="ECO:0000256" key="2">
    <source>
        <dbReference type="ARBA" id="ARBA00022692"/>
    </source>
</evidence>
<feature type="transmembrane region" description="Helical" evidence="9">
    <location>
        <begin position="141"/>
        <end position="164"/>
    </location>
</feature>
<evidence type="ECO:0000259" key="10">
    <source>
        <dbReference type="PROSITE" id="PS51192"/>
    </source>
</evidence>
<evidence type="ECO:0000259" key="11">
    <source>
        <dbReference type="PROSITE" id="PS51194"/>
    </source>
</evidence>
<feature type="domain" description="Helicase C-terminal" evidence="11">
    <location>
        <begin position="1186"/>
        <end position="1352"/>
    </location>
</feature>
<keyword evidence="2 9" id="KW-0812">Transmembrane</keyword>
<feature type="transmembrane region" description="Helical" evidence="9">
    <location>
        <begin position="176"/>
        <end position="194"/>
    </location>
</feature>
<evidence type="ECO:0000256" key="4">
    <source>
        <dbReference type="ARBA" id="ARBA00022801"/>
    </source>
</evidence>
<dbReference type="CDD" id="cd18004">
    <property type="entry name" value="DEXHc_RAD54"/>
    <property type="match status" value="1"/>
</dbReference>
<comment type="caution">
    <text evidence="12">The sequence shown here is derived from an EMBL/GenBank/DDBJ whole genome shotgun (WGS) entry which is preliminary data.</text>
</comment>
<evidence type="ECO:0000313" key="13">
    <source>
        <dbReference type="Proteomes" id="UP000070168"/>
    </source>
</evidence>
<feature type="compositionally biased region" description="Basic and acidic residues" evidence="8">
    <location>
        <begin position="1461"/>
        <end position="1474"/>
    </location>
</feature>
<dbReference type="FunFam" id="3.40.50.10810:FF:000035">
    <property type="entry name" value="DsDNA-dependent ATPase (Rad54b)"/>
    <property type="match status" value="1"/>
</dbReference>
<evidence type="ECO:0000256" key="1">
    <source>
        <dbReference type="ARBA" id="ARBA00004141"/>
    </source>
</evidence>
<dbReference type="OMA" id="KCQTHEL"/>
<feature type="transmembrane region" description="Helical" evidence="9">
    <location>
        <begin position="392"/>
        <end position="412"/>
    </location>
</feature>
<feature type="transmembrane region" description="Helical" evidence="9">
    <location>
        <begin position="457"/>
        <end position="482"/>
    </location>
</feature>
<keyword evidence="4" id="KW-0378">Hydrolase</keyword>
<dbReference type="Pfam" id="PF13520">
    <property type="entry name" value="AA_permease_2"/>
    <property type="match status" value="1"/>
</dbReference>
<dbReference type="Gene3D" id="3.40.50.300">
    <property type="entry name" value="P-loop containing nucleotide triphosphate hydrolases"/>
    <property type="match status" value="1"/>
</dbReference>
<protein>
    <submittedName>
        <fullName evidence="12">SNF2-related protein</fullName>
    </submittedName>
</protein>
<evidence type="ECO:0000256" key="5">
    <source>
        <dbReference type="ARBA" id="ARBA00022840"/>
    </source>
</evidence>
<dbReference type="STRING" id="5078.A0A135LK29"/>
<dbReference type="InterPro" id="IPR014001">
    <property type="entry name" value="Helicase_ATP-bd"/>
</dbReference>
<dbReference type="InterPro" id="IPR038718">
    <property type="entry name" value="SNF2-like_sf"/>
</dbReference>